<dbReference type="Pfam" id="PF03773">
    <property type="entry name" value="ArsP_1"/>
    <property type="match status" value="1"/>
</dbReference>
<dbReference type="PANTHER" id="PTHR34184:SF4">
    <property type="entry name" value="UPF0718 PROTEIN YCGR"/>
    <property type="match status" value="1"/>
</dbReference>
<feature type="compositionally biased region" description="Low complexity" evidence="7">
    <location>
        <begin position="179"/>
        <end position="189"/>
    </location>
</feature>
<evidence type="ECO:0000313" key="10">
    <source>
        <dbReference type="Proteomes" id="UP001144096"/>
    </source>
</evidence>
<feature type="region of interest" description="Disordered" evidence="7">
    <location>
        <begin position="152"/>
        <end position="198"/>
    </location>
</feature>
<feature type="transmembrane region" description="Helical" evidence="8">
    <location>
        <begin position="325"/>
        <end position="346"/>
    </location>
</feature>
<keyword evidence="10" id="KW-1185">Reference proteome</keyword>
<keyword evidence="3" id="KW-1003">Cell membrane</keyword>
<dbReference type="GO" id="GO:0005886">
    <property type="term" value="C:plasma membrane"/>
    <property type="evidence" value="ECO:0007669"/>
    <property type="project" value="UniProtKB-SubCell"/>
</dbReference>
<accession>A0A9X2SQ75</accession>
<dbReference type="RefSeq" id="WP_257925579.1">
    <property type="nucleotide sequence ID" value="NZ_JAMXQV010000029.1"/>
</dbReference>
<gene>
    <name evidence="9" type="ORF">M8542_39900</name>
</gene>
<keyword evidence="4 8" id="KW-0812">Transmembrane</keyword>
<evidence type="ECO:0000256" key="1">
    <source>
        <dbReference type="ARBA" id="ARBA00004651"/>
    </source>
</evidence>
<sequence length="347" mass="36710">MDKILEVLRLAWENLVDLSIFFFIALAIAAMVDLLYLDVVARRSFRKHGLLGVLFTTCLGAFSPFCSFTVIPLIRKLLRGGVPLSAVMSFWIASPAMDPPIFALTAKEIGLPLATARLLGALVLAIGAGVIILLVEKRGGFKDVLRPEKKPAVDERERAAAPAEVAVATSGGSGTTVLTEAPATTGGTAPEDDDDDGAPWWPQAKASLKSKRNWRITGRNFLRDTVSLGKWLVFACVFEGVIRVYVPNGIITSILGGDKGWLAIPLAAVISIPLYLNGVGAIPIVGGLLAKGMAQGAAVTFLLAGSVTTIPAMVAVRSVVNNKVFALYIAFGMLGSILLGFLAQLLL</sequence>
<dbReference type="PANTHER" id="PTHR34184">
    <property type="entry name" value="UPF0718 PROTEIN YCGR"/>
    <property type="match status" value="1"/>
</dbReference>
<dbReference type="InterPro" id="IPR005524">
    <property type="entry name" value="DUF318"/>
</dbReference>
<comment type="subcellular location">
    <subcellularLocation>
        <location evidence="1">Cell membrane</location>
        <topology evidence="1">Multi-pass membrane protein</topology>
    </subcellularLocation>
</comment>
<feature type="transmembrane region" description="Helical" evidence="8">
    <location>
        <begin position="49"/>
        <end position="74"/>
    </location>
</feature>
<reference evidence="9" key="1">
    <citation type="submission" date="2022-06" db="EMBL/GenBank/DDBJ databases">
        <title>Amycolatopsis iheyaensis sp. nov., a new species of the genus Amycolatopsis isolated from soil in Iheya island, Japan.</title>
        <authorList>
            <person name="Ngamcharungchit C."/>
            <person name="Kanto H."/>
            <person name="Take A."/>
            <person name="Intra B."/>
            <person name="Matsumoto A."/>
            <person name="Panbangred W."/>
            <person name="Inahashi Y."/>
        </authorList>
    </citation>
    <scope>NUCLEOTIDE SEQUENCE</scope>
    <source>
        <strain evidence="9">OK19-0408</strain>
    </source>
</reference>
<dbReference type="Proteomes" id="UP001144096">
    <property type="component" value="Unassembled WGS sequence"/>
</dbReference>
<evidence type="ECO:0000256" key="6">
    <source>
        <dbReference type="ARBA" id="ARBA00023136"/>
    </source>
</evidence>
<feature type="transmembrane region" description="Helical" evidence="8">
    <location>
        <begin position="297"/>
        <end position="319"/>
    </location>
</feature>
<evidence type="ECO:0000256" key="8">
    <source>
        <dbReference type="SAM" id="Phobius"/>
    </source>
</evidence>
<evidence type="ECO:0000256" key="5">
    <source>
        <dbReference type="ARBA" id="ARBA00022989"/>
    </source>
</evidence>
<keyword evidence="6 8" id="KW-0472">Membrane</keyword>
<evidence type="ECO:0000256" key="7">
    <source>
        <dbReference type="SAM" id="MobiDB-lite"/>
    </source>
</evidence>
<dbReference type="AlphaFoldDB" id="A0A9X2SQ75"/>
<evidence type="ECO:0000313" key="9">
    <source>
        <dbReference type="EMBL" id="MCR6489011.1"/>
    </source>
</evidence>
<organism evidence="9 10">
    <name type="scientific">Amycolatopsis iheyensis</name>
    <dbReference type="NCBI Taxonomy" id="2945988"/>
    <lineage>
        <taxon>Bacteria</taxon>
        <taxon>Bacillati</taxon>
        <taxon>Actinomycetota</taxon>
        <taxon>Actinomycetes</taxon>
        <taxon>Pseudonocardiales</taxon>
        <taxon>Pseudonocardiaceae</taxon>
        <taxon>Amycolatopsis</taxon>
    </lineage>
</organism>
<feature type="transmembrane region" description="Helical" evidence="8">
    <location>
        <begin position="20"/>
        <end position="37"/>
    </location>
</feature>
<keyword evidence="5 8" id="KW-1133">Transmembrane helix</keyword>
<proteinExistence type="inferred from homology"/>
<name>A0A9X2SQ75_9PSEU</name>
<feature type="transmembrane region" description="Helical" evidence="8">
    <location>
        <begin position="266"/>
        <end position="290"/>
    </location>
</feature>
<evidence type="ECO:0000256" key="4">
    <source>
        <dbReference type="ARBA" id="ARBA00022692"/>
    </source>
</evidence>
<evidence type="ECO:0000256" key="2">
    <source>
        <dbReference type="ARBA" id="ARBA00006386"/>
    </source>
</evidence>
<comment type="similarity">
    <text evidence="2">Belongs to the UPF0718 family.</text>
</comment>
<dbReference type="InterPro" id="IPR052923">
    <property type="entry name" value="UPF0718"/>
</dbReference>
<protein>
    <submittedName>
        <fullName evidence="9">Permease</fullName>
    </submittedName>
</protein>
<feature type="transmembrane region" description="Helical" evidence="8">
    <location>
        <begin position="114"/>
        <end position="135"/>
    </location>
</feature>
<dbReference type="EMBL" id="JAMXQV010000029">
    <property type="protein sequence ID" value="MCR6489011.1"/>
    <property type="molecule type" value="Genomic_DNA"/>
</dbReference>
<evidence type="ECO:0000256" key="3">
    <source>
        <dbReference type="ARBA" id="ARBA00022475"/>
    </source>
</evidence>
<comment type="caution">
    <text evidence="9">The sequence shown here is derived from an EMBL/GenBank/DDBJ whole genome shotgun (WGS) entry which is preliminary data.</text>
</comment>